<dbReference type="InterPro" id="IPR045345">
    <property type="entry name" value="Gag_p24_C"/>
</dbReference>
<evidence type="ECO:0000256" key="1">
    <source>
        <dbReference type="SAM" id="Coils"/>
    </source>
</evidence>
<protein>
    <submittedName>
        <fullName evidence="4">GA113 protein</fullName>
    </submittedName>
</protein>
<accession>A0A7L0VVU1</accession>
<dbReference type="Proteomes" id="UP000562322">
    <property type="component" value="Unassembled WGS sequence"/>
</dbReference>
<dbReference type="InterPro" id="IPR008916">
    <property type="entry name" value="Retrov_capsid_C"/>
</dbReference>
<evidence type="ECO:0000313" key="5">
    <source>
        <dbReference type="Proteomes" id="UP000562322"/>
    </source>
</evidence>
<organism evidence="4 5">
    <name type="scientific">Alectura lathami</name>
    <name type="common">Australian brush turkey</name>
    <dbReference type="NCBI Taxonomy" id="81907"/>
    <lineage>
        <taxon>Eukaryota</taxon>
        <taxon>Metazoa</taxon>
        <taxon>Chordata</taxon>
        <taxon>Craniata</taxon>
        <taxon>Vertebrata</taxon>
        <taxon>Euteleostomi</taxon>
        <taxon>Archelosauria</taxon>
        <taxon>Archosauria</taxon>
        <taxon>Dinosauria</taxon>
        <taxon>Saurischia</taxon>
        <taxon>Theropoda</taxon>
        <taxon>Coelurosauria</taxon>
        <taxon>Aves</taxon>
        <taxon>Neognathae</taxon>
        <taxon>Galloanserae</taxon>
        <taxon>Galliformes</taxon>
        <taxon>Megapodiidae</taxon>
        <taxon>Alectura</taxon>
    </lineage>
</organism>
<comment type="caution">
    <text evidence="4">The sequence shown here is derived from an EMBL/GenBank/DDBJ whole genome shotgun (WGS) entry which is preliminary data.</text>
</comment>
<evidence type="ECO:0000259" key="3">
    <source>
        <dbReference type="Pfam" id="PF19317"/>
    </source>
</evidence>
<keyword evidence="1" id="KW-0175">Coiled coil</keyword>
<gene>
    <name evidence="4" type="primary">Hervk_0</name>
    <name evidence="4" type="ORF">ALELAT_R07922</name>
</gene>
<evidence type="ECO:0000256" key="2">
    <source>
        <dbReference type="SAM" id="MobiDB-lite"/>
    </source>
</evidence>
<dbReference type="SUPFAM" id="SSF47943">
    <property type="entry name" value="Retrovirus capsid protein, N-terminal core domain"/>
    <property type="match status" value="1"/>
</dbReference>
<dbReference type="EMBL" id="VXAV01000142">
    <property type="protein sequence ID" value="NXL83136.1"/>
    <property type="molecule type" value="Genomic_DNA"/>
</dbReference>
<proteinExistence type="predicted"/>
<dbReference type="InterPro" id="IPR050195">
    <property type="entry name" value="Primate_lentivir_Gag_pol-like"/>
</dbReference>
<dbReference type="Gene3D" id="1.10.1200.30">
    <property type="match status" value="1"/>
</dbReference>
<feature type="compositionally biased region" description="Pro residues" evidence="2">
    <location>
        <begin position="1"/>
        <end position="16"/>
    </location>
</feature>
<sequence>PLPLPEPVPPQLPPLPDSDADSEDALPPPPGAESVGAIADLNKQLMDAMQRLDARVEKMLEQVEEGLNQMQASAASQGRVQSVQQLNNLLLPNSTAPVANVSPTAPLPYAPTISPVSPQRLGQRWSGVTRDALIDRDWHVAGNIACPVVYNADGPRYEQHDWKILQQAKKAVEEHGIQSDTARLMLDWIFTADPNSPTDSMNLAQLLLSSSQYIVWEREWKRLAQIEASRPRDQNDVLYGMNPDMLTGSGAYGHISAQLNYPLQMHHLSAQLARTAFYAVPDNRPQPSFVSVRQGHTESYSHFMDRLPQALSDQRDLTEEAKQNMFKLLAFENANPPTKRMLATLPKGADIGDMLEATSRVSMQQQSQAMAGVIAKAMEPTTKLIAAAVTKAKGKAPVTGVPGICFR</sequence>
<dbReference type="GO" id="GO:0016032">
    <property type="term" value="P:viral process"/>
    <property type="evidence" value="ECO:0007669"/>
    <property type="project" value="InterPro"/>
</dbReference>
<feature type="domain" description="Retroviral nucleocapsid Gag protein p24 C-terminal" evidence="3">
    <location>
        <begin position="286"/>
        <end position="357"/>
    </location>
</feature>
<dbReference type="SUPFAM" id="SSF47353">
    <property type="entry name" value="Retrovirus capsid dimerization domain-like"/>
    <property type="match status" value="1"/>
</dbReference>
<dbReference type="AlphaFoldDB" id="A0A7L0VVU1"/>
<dbReference type="Gene3D" id="1.10.375.10">
    <property type="entry name" value="Human Immunodeficiency Virus Type 1 Capsid Protein"/>
    <property type="match status" value="1"/>
</dbReference>
<feature type="region of interest" description="Disordered" evidence="2">
    <location>
        <begin position="1"/>
        <end position="35"/>
    </location>
</feature>
<keyword evidence="5" id="KW-1185">Reference proteome</keyword>
<dbReference type="InterPro" id="IPR008919">
    <property type="entry name" value="Retrov_capsid_N"/>
</dbReference>
<dbReference type="PANTHER" id="PTHR40389:SF3">
    <property type="entry name" value="IGE-BINDING PROTEIN"/>
    <property type="match status" value="1"/>
</dbReference>
<dbReference type="PANTHER" id="PTHR40389">
    <property type="entry name" value="ENDOGENOUS RETROVIRUS GROUP K MEMBER 24 GAG POLYPROTEIN-RELATED"/>
    <property type="match status" value="1"/>
</dbReference>
<dbReference type="Pfam" id="PF00607">
    <property type="entry name" value="Gag_p24"/>
    <property type="match status" value="1"/>
</dbReference>
<dbReference type="Pfam" id="PF19317">
    <property type="entry name" value="Gag_p24_C"/>
    <property type="match status" value="1"/>
</dbReference>
<name>A0A7L0VVU1_ALELA</name>
<reference evidence="4 5" key="1">
    <citation type="submission" date="2019-09" db="EMBL/GenBank/DDBJ databases">
        <title>Bird 10,000 Genomes (B10K) Project - Family phase.</title>
        <authorList>
            <person name="Zhang G."/>
        </authorList>
    </citation>
    <scope>NUCLEOTIDE SEQUENCE [LARGE SCALE GENOMIC DNA]</scope>
    <source>
        <strain evidence="4">B10K-DU-001-39</strain>
        <tissue evidence="4">Muscle</tissue>
    </source>
</reference>
<dbReference type="OrthoDB" id="9352756at2759"/>
<feature type="non-terminal residue" evidence="4">
    <location>
        <position position="407"/>
    </location>
</feature>
<feature type="coiled-coil region" evidence="1">
    <location>
        <begin position="38"/>
        <end position="69"/>
    </location>
</feature>
<evidence type="ECO:0000313" key="4">
    <source>
        <dbReference type="EMBL" id="NXL83136.1"/>
    </source>
</evidence>
<feature type="non-terminal residue" evidence="4">
    <location>
        <position position="1"/>
    </location>
</feature>